<dbReference type="GO" id="GO:0009697">
    <property type="term" value="P:salicylic acid biosynthetic process"/>
    <property type="evidence" value="ECO:0007669"/>
    <property type="project" value="TreeGrafter"/>
</dbReference>
<dbReference type="PANTHER" id="PTHR38041:SF1">
    <property type="entry name" value="CHORISMATE MUTASE"/>
    <property type="match status" value="1"/>
</dbReference>
<dbReference type="InterPro" id="IPR051331">
    <property type="entry name" value="Chorismate_mutase-related"/>
</dbReference>
<dbReference type="SUPFAM" id="SSF48600">
    <property type="entry name" value="Chorismate mutase II"/>
    <property type="match status" value="1"/>
</dbReference>
<dbReference type="EMBL" id="MN739292">
    <property type="protein sequence ID" value="QHS97278.1"/>
    <property type="molecule type" value="Genomic_DNA"/>
</dbReference>
<keyword evidence="1" id="KW-0413">Isomerase</keyword>
<dbReference type="InterPro" id="IPR036263">
    <property type="entry name" value="Chorismate_II_sf"/>
</dbReference>
<dbReference type="Pfam" id="PF01817">
    <property type="entry name" value="CM_2"/>
    <property type="match status" value="1"/>
</dbReference>
<feature type="domain" description="Chorismate mutase" evidence="2">
    <location>
        <begin position="1"/>
        <end position="99"/>
    </location>
</feature>
<dbReference type="PROSITE" id="PS51168">
    <property type="entry name" value="CHORISMATE_MUT_2"/>
    <property type="match status" value="1"/>
</dbReference>
<protein>
    <recommendedName>
        <fullName evidence="2">Chorismate mutase domain-containing protein</fullName>
    </recommendedName>
</protein>
<dbReference type="PANTHER" id="PTHR38041">
    <property type="entry name" value="CHORISMATE MUTASE"/>
    <property type="match status" value="1"/>
</dbReference>
<sequence>MTSQINSYREQIDYIDAQILFYLRERIILSNKIGEIKRINKINILDENREKEIINKIIEQNNNMKNKSITNPFKMDDRYIHLLWNTILDMSKSVQKKKENES</sequence>
<reference evidence="3" key="1">
    <citation type="journal article" date="2020" name="Nature">
        <title>Giant virus diversity and host interactions through global metagenomics.</title>
        <authorList>
            <person name="Schulz F."/>
            <person name="Roux S."/>
            <person name="Paez-Espino D."/>
            <person name="Jungbluth S."/>
            <person name="Walsh D.A."/>
            <person name="Denef V.J."/>
            <person name="McMahon K.D."/>
            <person name="Konstantinidis K.T."/>
            <person name="Eloe-Fadrosh E.A."/>
            <person name="Kyrpides N.C."/>
            <person name="Woyke T."/>
        </authorList>
    </citation>
    <scope>NUCLEOTIDE SEQUENCE</scope>
    <source>
        <strain evidence="3">GVMAG-M-3300020169-51</strain>
    </source>
</reference>
<evidence type="ECO:0000313" key="3">
    <source>
        <dbReference type="EMBL" id="QHS97278.1"/>
    </source>
</evidence>
<name>A0A6C0C0V7_9ZZZZ</name>
<dbReference type="InterPro" id="IPR036979">
    <property type="entry name" value="CM_dom_sf"/>
</dbReference>
<dbReference type="GO" id="GO:0004106">
    <property type="term" value="F:chorismate mutase activity"/>
    <property type="evidence" value="ECO:0007669"/>
    <property type="project" value="InterPro"/>
</dbReference>
<dbReference type="AlphaFoldDB" id="A0A6C0C0V7"/>
<dbReference type="GO" id="GO:0046417">
    <property type="term" value="P:chorismate metabolic process"/>
    <property type="evidence" value="ECO:0007669"/>
    <property type="project" value="InterPro"/>
</dbReference>
<proteinExistence type="predicted"/>
<dbReference type="Gene3D" id="1.20.59.10">
    <property type="entry name" value="Chorismate mutase"/>
    <property type="match status" value="1"/>
</dbReference>
<evidence type="ECO:0000256" key="1">
    <source>
        <dbReference type="ARBA" id="ARBA00023235"/>
    </source>
</evidence>
<dbReference type="SMART" id="SM00830">
    <property type="entry name" value="CM_2"/>
    <property type="match status" value="1"/>
</dbReference>
<organism evidence="3">
    <name type="scientific">viral metagenome</name>
    <dbReference type="NCBI Taxonomy" id="1070528"/>
    <lineage>
        <taxon>unclassified sequences</taxon>
        <taxon>metagenomes</taxon>
        <taxon>organismal metagenomes</taxon>
    </lineage>
</organism>
<dbReference type="InterPro" id="IPR002701">
    <property type="entry name" value="CM_II_prokaryot"/>
</dbReference>
<evidence type="ECO:0000259" key="2">
    <source>
        <dbReference type="PROSITE" id="PS51168"/>
    </source>
</evidence>
<accession>A0A6C0C0V7</accession>